<evidence type="ECO:0000313" key="1">
    <source>
        <dbReference type="EMBL" id="TRY75014.1"/>
    </source>
</evidence>
<accession>A0A553PBF3</accession>
<evidence type="ECO:0008006" key="3">
    <source>
        <dbReference type="Google" id="ProtNLM"/>
    </source>
</evidence>
<dbReference type="EMBL" id="VCGU01000005">
    <property type="protein sequence ID" value="TRY75014.1"/>
    <property type="molecule type" value="Genomic_DNA"/>
</dbReference>
<evidence type="ECO:0000313" key="2">
    <source>
        <dbReference type="Proteomes" id="UP000318571"/>
    </source>
</evidence>
<reference evidence="1 2" key="1">
    <citation type="journal article" date="2018" name="Nat. Ecol. Evol.">
        <title>Genomic signatures of mitonuclear coevolution across populations of Tigriopus californicus.</title>
        <authorList>
            <person name="Barreto F.S."/>
            <person name="Watson E.T."/>
            <person name="Lima T.G."/>
            <person name="Willett C.S."/>
            <person name="Edmands S."/>
            <person name="Li W."/>
            <person name="Burton R.S."/>
        </authorList>
    </citation>
    <scope>NUCLEOTIDE SEQUENCE [LARGE SCALE GENOMIC DNA]</scope>
    <source>
        <strain evidence="1 2">San Diego</strain>
    </source>
</reference>
<comment type="caution">
    <text evidence="1">The sequence shown here is derived from an EMBL/GenBank/DDBJ whole genome shotgun (WGS) entry which is preliminary data.</text>
</comment>
<dbReference type="AlphaFoldDB" id="A0A553PBF3"/>
<feature type="non-terminal residue" evidence="1">
    <location>
        <position position="1"/>
    </location>
</feature>
<keyword evidence="2" id="KW-1185">Reference proteome</keyword>
<gene>
    <name evidence="1" type="ORF">TCAL_12449</name>
</gene>
<name>A0A553PBF3_TIGCA</name>
<sequence>NDPCSALSGGDLRGTCLSAQECSTQGGSADGKCAAGFGVCCLFRITGCGGSVTKNAGFPASDPNNDRICTVTLNRFANGMTTTYL</sequence>
<protein>
    <recommendedName>
        <fullName evidence="3">CUB domain-containing protein</fullName>
    </recommendedName>
</protein>
<proteinExistence type="predicted"/>
<organism evidence="1 2">
    <name type="scientific">Tigriopus californicus</name>
    <name type="common">Marine copepod</name>
    <dbReference type="NCBI Taxonomy" id="6832"/>
    <lineage>
        <taxon>Eukaryota</taxon>
        <taxon>Metazoa</taxon>
        <taxon>Ecdysozoa</taxon>
        <taxon>Arthropoda</taxon>
        <taxon>Crustacea</taxon>
        <taxon>Multicrustacea</taxon>
        <taxon>Hexanauplia</taxon>
        <taxon>Copepoda</taxon>
        <taxon>Harpacticoida</taxon>
        <taxon>Harpacticidae</taxon>
        <taxon>Tigriopus</taxon>
    </lineage>
</organism>
<dbReference type="Proteomes" id="UP000318571">
    <property type="component" value="Chromosome 2"/>
</dbReference>